<protein>
    <recommendedName>
        <fullName evidence="3">WD40 repeat protein</fullName>
    </recommendedName>
</protein>
<name>A0A562U6B9_9SPHI</name>
<dbReference type="PANTHER" id="PTHR36842">
    <property type="entry name" value="PROTEIN TOLB HOMOLOG"/>
    <property type="match status" value="1"/>
</dbReference>
<dbReference type="SUPFAM" id="SSF69304">
    <property type="entry name" value="Tricorn protease N-terminal domain"/>
    <property type="match status" value="1"/>
</dbReference>
<proteinExistence type="predicted"/>
<comment type="caution">
    <text evidence="1">The sequence shown here is derived from an EMBL/GenBank/DDBJ whole genome shotgun (WGS) entry which is preliminary data.</text>
</comment>
<dbReference type="AlphaFoldDB" id="A0A562U6B9"/>
<dbReference type="EMBL" id="VLLI01000005">
    <property type="protein sequence ID" value="TWJ00691.1"/>
    <property type="molecule type" value="Genomic_DNA"/>
</dbReference>
<evidence type="ECO:0008006" key="3">
    <source>
        <dbReference type="Google" id="ProtNLM"/>
    </source>
</evidence>
<gene>
    <name evidence="1" type="ORF">JN11_01947</name>
</gene>
<keyword evidence="2" id="KW-1185">Reference proteome</keyword>
<organism evidence="1 2">
    <name type="scientific">Mucilaginibacter frigoritolerans</name>
    <dbReference type="NCBI Taxonomy" id="652788"/>
    <lineage>
        <taxon>Bacteria</taxon>
        <taxon>Pseudomonadati</taxon>
        <taxon>Bacteroidota</taxon>
        <taxon>Sphingobacteriia</taxon>
        <taxon>Sphingobacteriales</taxon>
        <taxon>Sphingobacteriaceae</taxon>
        <taxon>Mucilaginibacter</taxon>
    </lineage>
</organism>
<dbReference type="Gene3D" id="2.120.10.30">
    <property type="entry name" value="TolB, C-terminal domain"/>
    <property type="match status" value="1"/>
</dbReference>
<dbReference type="Proteomes" id="UP000317010">
    <property type="component" value="Unassembled WGS sequence"/>
</dbReference>
<dbReference type="PANTHER" id="PTHR36842:SF1">
    <property type="entry name" value="PROTEIN TOLB"/>
    <property type="match status" value="1"/>
</dbReference>
<dbReference type="InterPro" id="IPR011042">
    <property type="entry name" value="6-blade_b-propeller_TolB-like"/>
</dbReference>
<evidence type="ECO:0000313" key="2">
    <source>
        <dbReference type="Proteomes" id="UP000317010"/>
    </source>
</evidence>
<evidence type="ECO:0000313" key="1">
    <source>
        <dbReference type="EMBL" id="TWJ00691.1"/>
    </source>
</evidence>
<accession>A0A562U6B9</accession>
<sequence>MPEFYVPKILVRIFTFIGKRILYNLVHTFNILSLLSHLMKYPLLFTLLLVIVSATNTLAQEFGGNPPSIKWEQINMPAAKVIFPVGLDSAGLRVANIVRQMNKAIQPTIGFKQRQISILLQNQTTIANAYVGLAPFRSEFYLTPEQNSFEIGSLSWPEQLAIHEFRHVQQYNNFNVGFSHVLKVFFGEGGQALGNDAAIPNWFFEGDAVFNETHVSEQGRGRLPYFFNGFRALWVDDQDYSYMKIRNGSLRDYTPDWYPLGYMLVSYGRNTYGDDFWKKVTHDAAAYKGVFYPFQKAIKDYSGKDFTQFKNDGLNFYKKQFDSTLSGNQSVNRPPIKPHQHFIADREYPAYVNDSTVIYMKSTYNHIPVFVQKNGAYEKKISVRSVSLDTYFAYSDGKIVYAAYRPDLRWNYRDYSELMVLDVKTGKEHRLTKNTKYFSPDFSPDGKTIVTVKEGTNGKCEVHLLNAADGKLIGIVSNKENLFYTYPKFYGNDKLIAAIRTPKGQMSLDLIDIKTGKNQYLLPFSYQPIAFPMVKNDTVYFSATLGKDDRIFALSLIGHKLLELNNYNVNYSVGNYEAAISNNKFAWVGLTAFGYQVNEADKTKLQWQAVDSLEVRNSLYDFGISVLKRDSSTDLLASVKNDSLPITKYHKSHHLFNFHSLVPNFNDPNYTLSLQGENVLNTLQSALSFTYNRDEGYKQLGFDAVYGALFPYLSAGADYTIDRRSYYKGYNVYWNETDLHGGFELPFNLSSGKNLTGLQIGSDIYYTQSMFQQPFRNVFANQNYAYSNDYISFSNNIQQARQNIFPRFGQTIMLNYKTAISGINADQFLANGSFYFPGFAINNNLVINLAYQQKNKNSVIDFSNDFPFSRGYTAENLYNMNKFGANYHFPIAYPDAGFGNAFYLFRIRGNAFYDDTYANDFYSDGSKFKATFRSAGAEIYFDGQLFNEGAVSFGFRYSYLLDPDIFGGTGRSRFEIIVPVTVF</sequence>
<reference evidence="1 2" key="1">
    <citation type="submission" date="2019-07" db="EMBL/GenBank/DDBJ databases">
        <title>Genomic Encyclopedia of Archaeal and Bacterial Type Strains, Phase II (KMG-II): from individual species to whole genera.</title>
        <authorList>
            <person name="Goeker M."/>
        </authorList>
    </citation>
    <scope>NUCLEOTIDE SEQUENCE [LARGE SCALE GENOMIC DNA]</scope>
    <source>
        <strain evidence="1 2">ATCC BAA-1854</strain>
    </source>
</reference>